<feature type="repeat" description="WD" evidence="7">
    <location>
        <begin position="369"/>
        <end position="410"/>
    </location>
</feature>
<feature type="repeat" description="WD" evidence="7">
    <location>
        <begin position="579"/>
        <end position="613"/>
    </location>
</feature>
<feature type="transmembrane region" description="Helical" evidence="10">
    <location>
        <begin position="1065"/>
        <end position="1088"/>
    </location>
</feature>
<evidence type="ECO:0000256" key="5">
    <source>
        <dbReference type="ARBA" id="ARBA00022989"/>
    </source>
</evidence>
<dbReference type="Gene3D" id="2.130.10.10">
    <property type="entry name" value="YVTN repeat-like/Quinoprotein amine dehydrogenase"/>
    <property type="match status" value="4"/>
</dbReference>
<dbReference type="InterPro" id="IPR024977">
    <property type="entry name" value="Apc4-like_WD40_dom"/>
</dbReference>
<gene>
    <name evidence="13" type="ORF">TrVE_jg3958</name>
</gene>
<keyword evidence="14" id="KW-1185">Reference proteome</keyword>
<keyword evidence="2 7" id="KW-0853">WD repeat</keyword>
<evidence type="ECO:0000259" key="12">
    <source>
        <dbReference type="Pfam" id="PF12894"/>
    </source>
</evidence>
<feature type="repeat" description="WD" evidence="7">
    <location>
        <begin position="495"/>
        <end position="536"/>
    </location>
</feature>
<dbReference type="InterPro" id="IPR020472">
    <property type="entry name" value="WD40_PAC1"/>
</dbReference>
<dbReference type="Pfam" id="PF12894">
    <property type="entry name" value="ANAPC4_WD40"/>
    <property type="match status" value="1"/>
</dbReference>
<evidence type="ECO:0008006" key="15">
    <source>
        <dbReference type="Google" id="ProtNLM"/>
    </source>
</evidence>
<dbReference type="Proteomes" id="UP001165160">
    <property type="component" value="Unassembled WGS sequence"/>
</dbReference>
<evidence type="ECO:0000256" key="7">
    <source>
        <dbReference type="PROSITE-ProRule" id="PRU00221"/>
    </source>
</evidence>
<dbReference type="Gene3D" id="1.10.287.70">
    <property type="match status" value="1"/>
</dbReference>
<sequence>MASVKNPLTEANTGIELHEMEVETVPLVTKGFEATIFSTDIIKANPNAQSWETHLKVDHNAELNCMATSSDGHFIAIAGEDGNVHFVDRNAGAEWQKVKVSDSKIFCLAFHLQKSKVYAGSNNQKIYVVDLSTATITSTIEGHTGQVSDLAVSPNGATLISVSYDDDDERVEGEVRIWDISNEEGGGEDVKVIKEESDYIFSVTISPDSTYFCTGGSACKIHVYKMSKDNHELLTKLEGHTNKILSLTSSSDSTRLFSGSYDKTVKIWDTTSLHADQWTLLKTLDGHTQPILYLSLSPCSRYLATGSDDKTIKVWSVEVGALLRTMESQQMTAVMGVSYECDNTIFSASTDGALRIWNLGAKAQEPLKLEGHTKSAQAVAISGDGSTVLTASEDKSVGVWDSQTGEQKARLEGHTGTVYSVDVSKDGKLAISGSLDKTVRLWSLEGEAKELKKIDFGNYVCSVAFSPNEESLFAGGQDGLLMQYNIDNSELIREFKGHINYIRSLKATNDCEYLVSGSQDNKIIIWNVESEEQVLTLDGHTRDVIGVDLTPDNCKIVSASLDKTAKLWDFKTGEFLHTFEGHSDSVRSVAVHPSGDFIATGSDDKTWKLWSLQPPYSILYTSRDSHTKKINSVAFSPDGNSLVTGSSDETVNITDVTHYNKLLPSSVHDQTFDQDCDLEEKSSKEFDWPSAGTMNLLRCNPSSLIEPRFDDDSQQTLAERAAQNGKSAFLAAALDIPNDNTEDDSEKGIVGWQTRQKYAFFSTILRNPKNETLLALAVRAESGPIVRVLLDCYSLLLSQDYALPFFQHDTSQQQHPSSHFPLDEFNLVLSKFPQLALAFLSQVSLNTSGDHLVQQGVIRHELGPTARLIVGSTSRVPHNFWKEKLKQPDKDGNVPQDSGLPVTAKFVPLKGIAAPNSPFLRSVVEACFVTKKYTIFEREVMQTLVEHKWNSYVKDKFFFHLKLDIALVFFLTFDALIYKTIANRDNHLAIKIVGHFPMLVTSCLWIFFAHHEFRQWQSNSAKSKRAKTKAHLKDFWNVLDVLALFSIFATYTFRGLEFLFGAEEAAIHVSTLVMAIALPLAWVNTLFYMQGSEKSGELVRMIIGIIQGIKTFLAILVVCMVGFAASFFVLFEEQSSSDGESTHIGPLRAFLKSYTVMLAGFAEDDIQGSANPSITAILFIAFTIFINIIMLNLLIAIMGDIFDKIQENAKAEFMFARANIVLEFEETLTKDQRSNPKWFPTYLQVLVPTLSEEENGEDDAWQGKMRALRKTVTGVKTKLGSEISELKSKLVESDAERRLAEAKRDEAVTELNAKSERLEQKSDRLEHLLTLVCKHLGDLEKTHEEGGKEEDGKFPQKEDK</sequence>
<comment type="caution">
    <text evidence="13">The sequence shown here is derived from an EMBL/GenBank/DDBJ whole genome shotgun (WGS) entry which is preliminary data.</text>
</comment>
<protein>
    <recommendedName>
        <fullName evidence="15">Ion transport domain-containing protein</fullName>
    </recommendedName>
</protein>
<dbReference type="InterPro" id="IPR015943">
    <property type="entry name" value="WD40/YVTN_repeat-like_dom_sf"/>
</dbReference>
<evidence type="ECO:0000256" key="2">
    <source>
        <dbReference type="ARBA" id="ARBA00022574"/>
    </source>
</evidence>
<evidence type="ECO:0000256" key="1">
    <source>
        <dbReference type="ARBA" id="ARBA00004141"/>
    </source>
</evidence>
<dbReference type="PRINTS" id="PR00320">
    <property type="entry name" value="GPROTEINBRPT"/>
</dbReference>
<keyword evidence="6 10" id="KW-0472">Membrane</keyword>
<dbReference type="PANTHER" id="PTHR19848:SF8">
    <property type="entry name" value="F-BOX AND WD REPEAT DOMAIN CONTAINING 7"/>
    <property type="match status" value="1"/>
</dbReference>
<dbReference type="PANTHER" id="PTHR19848">
    <property type="entry name" value="WD40 REPEAT PROTEIN"/>
    <property type="match status" value="1"/>
</dbReference>
<dbReference type="CDD" id="cd00200">
    <property type="entry name" value="WD40"/>
    <property type="match status" value="2"/>
</dbReference>
<feature type="domain" description="Anaphase-promoting complex subunit 4-like WD40" evidence="12">
    <location>
        <begin position="57"/>
        <end position="111"/>
    </location>
</feature>
<feature type="repeat" description="WD" evidence="7">
    <location>
        <begin position="537"/>
        <end position="578"/>
    </location>
</feature>
<evidence type="ECO:0000259" key="11">
    <source>
        <dbReference type="Pfam" id="PF00520"/>
    </source>
</evidence>
<keyword evidence="3 10" id="KW-0812">Transmembrane</keyword>
<dbReference type="SUPFAM" id="SSF50978">
    <property type="entry name" value="WD40 repeat-like"/>
    <property type="match status" value="3"/>
</dbReference>
<dbReference type="InterPro" id="IPR005821">
    <property type="entry name" value="Ion_trans_dom"/>
</dbReference>
<evidence type="ECO:0000256" key="4">
    <source>
        <dbReference type="ARBA" id="ARBA00022737"/>
    </source>
</evidence>
<feature type="domain" description="Ion transport" evidence="11">
    <location>
        <begin position="1000"/>
        <end position="1209"/>
    </location>
</feature>
<feature type="coiled-coil region" evidence="8">
    <location>
        <begin position="1283"/>
        <end position="1328"/>
    </location>
</feature>
<dbReference type="Pfam" id="PF00520">
    <property type="entry name" value="Ion_trans"/>
    <property type="match status" value="1"/>
</dbReference>
<dbReference type="InterPro" id="IPR019775">
    <property type="entry name" value="WD40_repeat_CS"/>
</dbReference>
<feature type="repeat" description="WD" evidence="7">
    <location>
        <begin position="411"/>
        <end position="445"/>
    </location>
</feature>
<dbReference type="GO" id="GO:0005216">
    <property type="term" value="F:monoatomic ion channel activity"/>
    <property type="evidence" value="ECO:0007669"/>
    <property type="project" value="InterPro"/>
</dbReference>
<feature type="transmembrane region" description="Helical" evidence="10">
    <location>
        <begin position="1109"/>
        <end position="1131"/>
    </location>
</feature>
<keyword evidence="8" id="KW-0175">Coiled coil</keyword>
<feature type="transmembrane region" description="Helical" evidence="10">
    <location>
        <begin position="1174"/>
        <end position="1197"/>
    </location>
</feature>
<dbReference type="PROSITE" id="PS00678">
    <property type="entry name" value="WD_REPEATS_1"/>
    <property type="match status" value="5"/>
</dbReference>
<accession>A0A9W7B9T2</accession>
<organism evidence="13 14">
    <name type="scientific">Triparma verrucosa</name>
    <dbReference type="NCBI Taxonomy" id="1606542"/>
    <lineage>
        <taxon>Eukaryota</taxon>
        <taxon>Sar</taxon>
        <taxon>Stramenopiles</taxon>
        <taxon>Ochrophyta</taxon>
        <taxon>Bolidophyceae</taxon>
        <taxon>Parmales</taxon>
        <taxon>Triparmaceae</taxon>
        <taxon>Triparma</taxon>
    </lineage>
</organism>
<evidence type="ECO:0000256" key="10">
    <source>
        <dbReference type="SAM" id="Phobius"/>
    </source>
</evidence>
<dbReference type="InterPro" id="IPR001680">
    <property type="entry name" value="WD40_rpt"/>
</dbReference>
<dbReference type="SMART" id="SM00320">
    <property type="entry name" value="WD40"/>
    <property type="match status" value="14"/>
</dbReference>
<dbReference type="InterPro" id="IPR036322">
    <property type="entry name" value="WD40_repeat_dom_sf"/>
</dbReference>
<evidence type="ECO:0000256" key="9">
    <source>
        <dbReference type="SAM" id="MobiDB-lite"/>
    </source>
</evidence>
<feature type="region of interest" description="Disordered" evidence="9">
    <location>
        <begin position="1339"/>
        <end position="1360"/>
    </location>
</feature>
<reference evidence="14" key="1">
    <citation type="journal article" date="2023" name="Commun. Biol.">
        <title>Genome analysis of Parmales, the sister group of diatoms, reveals the evolutionary specialization of diatoms from phago-mixotrophs to photoautotrophs.</title>
        <authorList>
            <person name="Ban H."/>
            <person name="Sato S."/>
            <person name="Yoshikawa S."/>
            <person name="Yamada K."/>
            <person name="Nakamura Y."/>
            <person name="Ichinomiya M."/>
            <person name="Sato N."/>
            <person name="Blanc-Mathieu R."/>
            <person name="Endo H."/>
            <person name="Kuwata A."/>
            <person name="Ogata H."/>
        </authorList>
    </citation>
    <scope>NUCLEOTIDE SEQUENCE [LARGE SCALE GENOMIC DNA]</scope>
    <source>
        <strain evidence="14">NIES 3699</strain>
    </source>
</reference>
<comment type="subcellular location">
    <subcellularLocation>
        <location evidence="1">Membrane</location>
        <topology evidence="1">Multi-pass membrane protein</topology>
    </subcellularLocation>
</comment>
<keyword evidence="5 10" id="KW-1133">Transmembrane helix</keyword>
<feature type="repeat" description="WD" evidence="7">
    <location>
        <begin position="623"/>
        <end position="656"/>
    </location>
</feature>
<feature type="repeat" description="WD" evidence="7">
    <location>
        <begin position="237"/>
        <end position="272"/>
    </location>
</feature>
<dbReference type="EMBL" id="BRXX01000060">
    <property type="protein sequence ID" value="GMH86487.1"/>
    <property type="molecule type" value="Genomic_DNA"/>
</dbReference>
<dbReference type="PROSITE" id="PS50294">
    <property type="entry name" value="WD_REPEATS_REGION"/>
    <property type="match status" value="8"/>
</dbReference>
<keyword evidence="4" id="KW-0677">Repeat</keyword>
<name>A0A9W7B9T2_9STRA</name>
<feature type="transmembrane region" description="Helical" evidence="10">
    <location>
        <begin position="1034"/>
        <end position="1053"/>
    </location>
</feature>
<dbReference type="Pfam" id="PF00400">
    <property type="entry name" value="WD40"/>
    <property type="match status" value="12"/>
</dbReference>
<evidence type="ECO:0000256" key="3">
    <source>
        <dbReference type="ARBA" id="ARBA00022692"/>
    </source>
</evidence>
<evidence type="ECO:0000313" key="13">
    <source>
        <dbReference type="EMBL" id="GMH86487.1"/>
    </source>
</evidence>
<evidence type="ECO:0000256" key="6">
    <source>
        <dbReference type="ARBA" id="ARBA00023136"/>
    </source>
</evidence>
<dbReference type="GO" id="GO:0016020">
    <property type="term" value="C:membrane"/>
    <property type="evidence" value="ECO:0007669"/>
    <property type="project" value="UniProtKB-SubCell"/>
</dbReference>
<dbReference type="PROSITE" id="PS50082">
    <property type="entry name" value="WD_REPEATS_2"/>
    <property type="match status" value="8"/>
</dbReference>
<evidence type="ECO:0000256" key="8">
    <source>
        <dbReference type="SAM" id="Coils"/>
    </source>
</evidence>
<feature type="repeat" description="WD" evidence="7">
    <location>
        <begin position="284"/>
        <end position="325"/>
    </location>
</feature>
<evidence type="ECO:0000313" key="14">
    <source>
        <dbReference type="Proteomes" id="UP001165160"/>
    </source>
</evidence>
<proteinExistence type="predicted"/>
<feature type="transmembrane region" description="Helical" evidence="10">
    <location>
        <begin position="992"/>
        <end position="1013"/>
    </location>
</feature>